<dbReference type="Pfam" id="PF00646">
    <property type="entry name" value="F-box"/>
    <property type="match status" value="1"/>
</dbReference>
<gene>
    <name evidence="2" type="ORF">Agabi119p4_9387</name>
</gene>
<dbReference type="InterPro" id="IPR036047">
    <property type="entry name" value="F-box-like_dom_sf"/>
</dbReference>
<proteinExistence type="predicted"/>
<dbReference type="EMBL" id="JABXXO010000013">
    <property type="protein sequence ID" value="KAF7761395.1"/>
    <property type="molecule type" value="Genomic_DNA"/>
</dbReference>
<comment type="caution">
    <text evidence="2">The sequence shown here is derived from an EMBL/GenBank/DDBJ whole genome shotgun (WGS) entry which is preliminary data.</text>
</comment>
<evidence type="ECO:0000259" key="1">
    <source>
        <dbReference type="PROSITE" id="PS50181"/>
    </source>
</evidence>
<reference evidence="2 3" key="1">
    <citation type="journal article" name="Sci. Rep.">
        <title>Telomere-to-telomere assembled and centromere annotated genomes of the two main subspecies of the button mushroom Agaricus bisporus reveal especially polymorphic chromosome ends.</title>
        <authorList>
            <person name="Sonnenberg A.S.M."/>
            <person name="Sedaghat-Telgerd N."/>
            <person name="Lavrijssen B."/>
            <person name="Ohm R.A."/>
            <person name="Hendrickx P.M."/>
            <person name="Scholtmeijer K."/>
            <person name="Baars J.J.P."/>
            <person name="van Peer A."/>
        </authorList>
    </citation>
    <scope>NUCLEOTIDE SEQUENCE [LARGE SCALE GENOMIC DNA]</scope>
    <source>
        <strain evidence="2 3">H119_p4</strain>
    </source>
</reference>
<dbReference type="SMART" id="SM00256">
    <property type="entry name" value="FBOX"/>
    <property type="match status" value="1"/>
</dbReference>
<feature type="domain" description="F-box" evidence="1">
    <location>
        <begin position="1"/>
        <end position="47"/>
    </location>
</feature>
<protein>
    <recommendedName>
        <fullName evidence="1">F-box domain-containing protein</fullName>
    </recommendedName>
</protein>
<dbReference type="AlphaFoldDB" id="A0A8H7EXB3"/>
<organism evidence="2 3">
    <name type="scientific">Agaricus bisporus var. burnettii</name>
    <dbReference type="NCBI Taxonomy" id="192524"/>
    <lineage>
        <taxon>Eukaryota</taxon>
        <taxon>Fungi</taxon>
        <taxon>Dikarya</taxon>
        <taxon>Basidiomycota</taxon>
        <taxon>Agaricomycotina</taxon>
        <taxon>Agaricomycetes</taxon>
        <taxon>Agaricomycetidae</taxon>
        <taxon>Agaricales</taxon>
        <taxon>Agaricineae</taxon>
        <taxon>Agaricaceae</taxon>
        <taxon>Agaricus</taxon>
    </lineage>
</organism>
<dbReference type="Proteomes" id="UP000629468">
    <property type="component" value="Unassembled WGS sequence"/>
</dbReference>
<name>A0A8H7EXB3_AGABI</name>
<sequence length="419" mass="47622">MASILDLPVNLRDDIVARLDIKDVLSLSLACKHFSTILKSRPIWVRFVHKTQSQPHISKMEEPLEDYTTQELKDWTVRRHKARQCYRSVSRITTRHYIPGTDDAEASVLLPGGRWLLFASAKYPGNICYADCDALRPEAQSLIVLEDVTPDRIRTQFVIWRDTKSPRLTLRVAILYWHAYDREFVCEAFHHTLTAKDERVGAEDDDRGYQTHFCKIDLVGHDSSAKLVAEPLHRYQGSIPNMGNSLEGIRGQYFYQLPYITRTGGMAPRTPGPPDHSTELYILNYENGSSAANEVTLVDFYQHFYNTLRFNILPDGRIVVCGANKVVIYPDPLPIASNESKTLASSHVLEIPGFPMVKGFLNMSKWYFGQESSIAVFGNAPRQMVVAWIPHDGAPPMNRTIEKYMPTFAATRGENFKAK</sequence>
<dbReference type="PROSITE" id="PS50181">
    <property type="entry name" value="FBOX"/>
    <property type="match status" value="1"/>
</dbReference>
<accession>A0A8H7EXB3</accession>
<dbReference type="SUPFAM" id="SSF81383">
    <property type="entry name" value="F-box domain"/>
    <property type="match status" value="1"/>
</dbReference>
<evidence type="ECO:0000313" key="3">
    <source>
        <dbReference type="Proteomes" id="UP000629468"/>
    </source>
</evidence>
<dbReference type="InterPro" id="IPR001810">
    <property type="entry name" value="F-box_dom"/>
</dbReference>
<evidence type="ECO:0000313" key="2">
    <source>
        <dbReference type="EMBL" id="KAF7761395.1"/>
    </source>
</evidence>